<accession>D2VLW3</accession>
<dbReference type="AlphaFoldDB" id="D2VLW3"/>
<dbReference type="RefSeq" id="XP_002674956.1">
    <property type="nucleotide sequence ID" value="XM_002674910.1"/>
</dbReference>
<evidence type="ECO:0008006" key="3">
    <source>
        <dbReference type="Google" id="ProtNLM"/>
    </source>
</evidence>
<dbReference type="InParanoid" id="D2VLW3"/>
<dbReference type="VEuPathDB" id="AmoebaDB:NAEGRDRAFT_80480"/>
<dbReference type="GeneID" id="8851823"/>
<dbReference type="eggNOG" id="ENOG502SGNN">
    <property type="taxonomic scope" value="Eukaryota"/>
</dbReference>
<organism evidence="2">
    <name type="scientific">Naegleria gruberi</name>
    <name type="common">Amoeba</name>
    <dbReference type="NCBI Taxonomy" id="5762"/>
    <lineage>
        <taxon>Eukaryota</taxon>
        <taxon>Discoba</taxon>
        <taxon>Heterolobosea</taxon>
        <taxon>Tetramitia</taxon>
        <taxon>Eutetramitia</taxon>
        <taxon>Vahlkampfiidae</taxon>
        <taxon>Naegleria</taxon>
    </lineage>
</organism>
<name>D2VLW3_NAEGR</name>
<dbReference type="SUPFAM" id="SSF54403">
    <property type="entry name" value="Cystatin/monellin"/>
    <property type="match status" value="1"/>
</dbReference>
<dbReference type="OrthoDB" id="2429551at2759"/>
<evidence type="ECO:0000313" key="1">
    <source>
        <dbReference type="EMBL" id="EFC42212.1"/>
    </source>
</evidence>
<protein>
    <recommendedName>
        <fullName evidence="3">Cystatin domain-containing protein</fullName>
    </recommendedName>
</protein>
<dbReference type="EMBL" id="GG738881">
    <property type="protein sequence ID" value="EFC42212.1"/>
    <property type="molecule type" value="Genomic_DNA"/>
</dbReference>
<dbReference type="KEGG" id="ngr:NAEGRDRAFT_80480"/>
<dbReference type="OMA" id="ATEEVAY"/>
<proteinExistence type="predicted"/>
<dbReference type="Proteomes" id="UP000006671">
    <property type="component" value="Unassembled WGS sequence"/>
</dbReference>
<evidence type="ECO:0000313" key="2">
    <source>
        <dbReference type="Proteomes" id="UP000006671"/>
    </source>
</evidence>
<dbReference type="InterPro" id="IPR046350">
    <property type="entry name" value="Cystatin_sf"/>
</dbReference>
<dbReference type="Gene3D" id="3.10.450.10">
    <property type="match status" value="1"/>
</dbReference>
<reference evidence="1 2" key="1">
    <citation type="journal article" date="2010" name="Cell">
        <title>The genome of Naegleria gruberi illuminates early eukaryotic versatility.</title>
        <authorList>
            <person name="Fritz-Laylin L.K."/>
            <person name="Prochnik S.E."/>
            <person name="Ginger M.L."/>
            <person name="Dacks J.B."/>
            <person name="Carpenter M.L."/>
            <person name="Field M.C."/>
            <person name="Kuo A."/>
            <person name="Paredez A."/>
            <person name="Chapman J."/>
            <person name="Pham J."/>
            <person name="Shu S."/>
            <person name="Neupane R."/>
            <person name="Cipriano M."/>
            <person name="Mancuso J."/>
            <person name="Tu H."/>
            <person name="Salamov A."/>
            <person name="Lindquist E."/>
            <person name="Shapiro H."/>
            <person name="Lucas S."/>
            <person name="Grigoriev I.V."/>
            <person name="Cande W.Z."/>
            <person name="Fulton C."/>
            <person name="Rokhsar D.S."/>
            <person name="Dawson S.C."/>
        </authorList>
    </citation>
    <scope>NUCLEOTIDE SEQUENCE [LARGE SCALE GENOMIC DNA]</scope>
    <source>
        <strain evidence="1 2">NEG-M</strain>
    </source>
</reference>
<gene>
    <name evidence="1" type="ORF">NAEGRDRAFT_80480</name>
</gene>
<keyword evidence="2" id="KW-1185">Reference proteome</keyword>
<sequence>MSSVSDNNMGPVHDCTPQIDEIVSQPHIKHAAIHSLHQKHHESTVHHFHDAHLHEHIANWKVLKYAEEIVEYGTNYFIKVNIGGDLCIHIRVHRQRHAPIYDFYSIHETIKHNEASCIWSNSEPLVYFNY</sequence>